<dbReference type="Gene3D" id="3.30.565.10">
    <property type="entry name" value="Histidine kinase-like ATPase, C-terminal domain"/>
    <property type="match status" value="1"/>
</dbReference>
<dbReference type="SUPFAM" id="SSF49899">
    <property type="entry name" value="Concanavalin A-like lectins/glucanases"/>
    <property type="match status" value="1"/>
</dbReference>
<dbReference type="Gene3D" id="1.20.5.1930">
    <property type="match status" value="1"/>
</dbReference>
<dbReference type="Pfam" id="PF02518">
    <property type="entry name" value="HATPase_c"/>
    <property type="match status" value="1"/>
</dbReference>
<dbReference type="EMBL" id="BAABGY010000002">
    <property type="protein sequence ID" value="GAA4319993.1"/>
    <property type="molecule type" value="Genomic_DNA"/>
</dbReference>
<keyword evidence="5" id="KW-1133">Transmembrane helix</keyword>
<keyword evidence="3" id="KW-0902">Two-component regulatory system</keyword>
<feature type="compositionally biased region" description="Basic and acidic residues" evidence="4">
    <location>
        <begin position="53"/>
        <end position="67"/>
    </location>
</feature>
<dbReference type="InterPro" id="IPR005467">
    <property type="entry name" value="His_kinase_dom"/>
</dbReference>
<evidence type="ECO:0000256" key="5">
    <source>
        <dbReference type="SAM" id="Phobius"/>
    </source>
</evidence>
<keyword evidence="2" id="KW-0418">Kinase</keyword>
<dbReference type="PANTHER" id="PTHR24421">
    <property type="entry name" value="NITRATE/NITRITE SENSOR PROTEIN NARX-RELATED"/>
    <property type="match status" value="1"/>
</dbReference>
<dbReference type="InterPro" id="IPR003594">
    <property type="entry name" value="HATPase_dom"/>
</dbReference>
<dbReference type="PROSITE" id="PS50109">
    <property type="entry name" value="HIS_KIN"/>
    <property type="match status" value="1"/>
</dbReference>
<dbReference type="InterPro" id="IPR050482">
    <property type="entry name" value="Sensor_HK_TwoCompSys"/>
</dbReference>
<sequence length="505" mass="55582">MRLFLTASLLLLALPLLGQVPERGLSLWLRADSGITQQAGVVERWADASGQGHDARARPDRDARWEPSARNGKPAVFFDGLRSGLVTPPFATFPDRRGTILVVLRMVGRSKTSGAGAGAVVSTYHGNGPTWEFCMLPTQLSFYDGISGSARPISSSSSGWNIIALQRNNDSTIRLYQRGRLSGTLDIDPNQPAVNALKIGFNGHGGGMDSIPEIFHGYIAEVLVYGRSLGDAELEAAHAYLSEKWNIPLLPPPLWQRPQFIAVMALLLVVVTVTVTRFFARRGFRRALARLEQERALEAERNRISKDMHDEIGSGLTQIALLSELMQVQERSREELIRDVASISASARRLVQNMGEIVWTLNPQFDSLENLLAFLREQARAYFEPFDIELQLHFPDALPPVRLSNEQRRNLFLVAKEAWNNAFKHAGAHRIVIALQVEPALLRFSVHDDGAGMPAAVRAGANGLRNMEKRMLEIGGEFGVQSGPRGTTVSFSLPFVPQAGSGLPQ</sequence>
<protein>
    <recommendedName>
        <fullName evidence="6">Histidine kinase domain-containing protein</fullName>
    </recommendedName>
</protein>
<gene>
    <name evidence="7" type="ORF">GCM10023184_04960</name>
</gene>
<dbReference type="SUPFAM" id="SSF55874">
    <property type="entry name" value="ATPase domain of HSP90 chaperone/DNA topoisomerase II/histidine kinase"/>
    <property type="match status" value="1"/>
</dbReference>
<dbReference type="InterPro" id="IPR036890">
    <property type="entry name" value="HATPase_C_sf"/>
</dbReference>
<keyword evidence="5" id="KW-0472">Membrane</keyword>
<keyword evidence="1" id="KW-0808">Transferase</keyword>
<dbReference type="CDD" id="cd16917">
    <property type="entry name" value="HATPase_UhpB-NarQ-NarX-like"/>
    <property type="match status" value="1"/>
</dbReference>
<evidence type="ECO:0000313" key="7">
    <source>
        <dbReference type="EMBL" id="GAA4319993.1"/>
    </source>
</evidence>
<keyword evidence="8" id="KW-1185">Reference proteome</keyword>
<keyword evidence="5" id="KW-0812">Transmembrane</keyword>
<accession>A0ABP8G9B3</accession>
<evidence type="ECO:0000256" key="3">
    <source>
        <dbReference type="ARBA" id="ARBA00023012"/>
    </source>
</evidence>
<dbReference type="SMART" id="SM00387">
    <property type="entry name" value="HATPase_c"/>
    <property type="match status" value="1"/>
</dbReference>
<evidence type="ECO:0000259" key="6">
    <source>
        <dbReference type="PROSITE" id="PS50109"/>
    </source>
</evidence>
<dbReference type="InterPro" id="IPR013320">
    <property type="entry name" value="ConA-like_dom_sf"/>
</dbReference>
<dbReference type="InterPro" id="IPR011712">
    <property type="entry name" value="Sig_transdc_His_kin_sub3_dim/P"/>
</dbReference>
<dbReference type="Pfam" id="PF07730">
    <property type="entry name" value="HisKA_3"/>
    <property type="match status" value="1"/>
</dbReference>
<name>A0ABP8G9B3_9BACT</name>
<dbReference type="Proteomes" id="UP001501725">
    <property type="component" value="Unassembled WGS sequence"/>
</dbReference>
<comment type="caution">
    <text evidence="7">The sequence shown here is derived from an EMBL/GenBank/DDBJ whole genome shotgun (WGS) entry which is preliminary data.</text>
</comment>
<evidence type="ECO:0000313" key="8">
    <source>
        <dbReference type="Proteomes" id="UP001501725"/>
    </source>
</evidence>
<feature type="domain" description="Histidine kinase" evidence="6">
    <location>
        <begin position="307"/>
        <end position="497"/>
    </location>
</feature>
<organism evidence="7 8">
    <name type="scientific">Flaviaesturariibacter amylovorans</name>
    <dbReference type="NCBI Taxonomy" id="1084520"/>
    <lineage>
        <taxon>Bacteria</taxon>
        <taxon>Pseudomonadati</taxon>
        <taxon>Bacteroidota</taxon>
        <taxon>Chitinophagia</taxon>
        <taxon>Chitinophagales</taxon>
        <taxon>Chitinophagaceae</taxon>
        <taxon>Flaviaestuariibacter</taxon>
    </lineage>
</organism>
<proteinExistence type="predicted"/>
<dbReference type="RefSeq" id="WP_345253097.1">
    <property type="nucleotide sequence ID" value="NZ_BAABGY010000002.1"/>
</dbReference>
<feature type="transmembrane region" description="Helical" evidence="5">
    <location>
        <begin position="260"/>
        <end position="280"/>
    </location>
</feature>
<evidence type="ECO:0000256" key="1">
    <source>
        <dbReference type="ARBA" id="ARBA00022679"/>
    </source>
</evidence>
<evidence type="ECO:0000256" key="4">
    <source>
        <dbReference type="SAM" id="MobiDB-lite"/>
    </source>
</evidence>
<feature type="region of interest" description="Disordered" evidence="4">
    <location>
        <begin position="48"/>
        <end position="69"/>
    </location>
</feature>
<dbReference type="Gene3D" id="2.60.120.200">
    <property type="match status" value="1"/>
</dbReference>
<reference evidence="8" key="1">
    <citation type="journal article" date="2019" name="Int. J. Syst. Evol. Microbiol.">
        <title>The Global Catalogue of Microorganisms (GCM) 10K type strain sequencing project: providing services to taxonomists for standard genome sequencing and annotation.</title>
        <authorList>
            <consortium name="The Broad Institute Genomics Platform"/>
            <consortium name="The Broad Institute Genome Sequencing Center for Infectious Disease"/>
            <person name="Wu L."/>
            <person name="Ma J."/>
        </authorList>
    </citation>
    <scope>NUCLEOTIDE SEQUENCE [LARGE SCALE GENOMIC DNA]</scope>
    <source>
        <strain evidence="8">JCM 17919</strain>
    </source>
</reference>
<evidence type="ECO:0000256" key="2">
    <source>
        <dbReference type="ARBA" id="ARBA00022777"/>
    </source>
</evidence>